<keyword evidence="4 7" id="KW-0547">Nucleotide-binding</keyword>
<gene>
    <name evidence="10" type="ORF">Pth03_38480</name>
</gene>
<dbReference type="InterPro" id="IPR000719">
    <property type="entry name" value="Prot_kinase_dom"/>
</dbReference>
<dbReference type="Proteomes" id="UP000605992">
    <property type="component" value="Unassembled WGS sequence"/>
</dbReference>
<feature type="compositionally biased region" description="Pro residues" evidence="8">
    <location>
        <begin position="306"/>
        <end position="323"/>
    </location>
</feature>
<dbReference type="PANTHER" id="PTHR43289">
    <property type="entry name" value="MITOGEN-ACTIVATED PROTEIN KINASE KINASE KINASE 20-RELATED"/>
    <property type="match status" value="1"/>
</dbReference>
<keyword evidence="5" id="KW-0418">Kinase</keyword>
<keyword evidence="3" id="KW-0808">Transferase</keyword>
<evidence type="ECO:0000259" key="9">
    <source>
        <dbReference type="PROSITE" id="PS50011"/>
    </source>
</evidence>
<dbReference type="Gene3D" id="3.30.200.20">
    <property type="entry name" value="Phosphorylase Kinase, domain 1"/>
    <property type="match status" value="1"/>
</dbReference>
<evidence type="ECO:0000256" key="6">
    <source>
        <dbReference type="ARBA" id="ARBA00022840"/>
    </source>
</evidence>
<evidence type="ECO:0000256" key="8">
    <source>
        <dbReference type="SAM" id="MobiDB-lite"/>
    </source>
</evidence>
<dbReference type="Pfam" id="PF00069">
    <property type="entry name" value="Pkinase"/>
    <property type="match status" value="1"/>
</dbReference>
<evidence type="ECO:0000256" key="5">
    <source>
        <dbReference type="ARBA" id="ARBA00022777"/>
    </source>
</evidence>
<evidence type="ECO:0000256" key="1">
    <source>
        <dbReference type="ARBA" id="ARBA00012513"/>
    </source>
</evidence>
<dbReference type="PROSITE" id="PS00107">
    <property type="entry name" value="PROTEIN_KINASE_ATP"/>
    <property type="match status" value="1"/>
</dbReference>
<feature type="compositionally biased region" description="Low complexity" evidence="8">
    <location>
        <begin position="357"/>
        <end position="390"/>
    </location>
</feature>
<dbReference type="EC" id="2.7.11.1" evidence="1"/>
<feature type="binding site" evidence="7">
    <location>
        <position position="42"/>
    </location>
    <ligand>
        <name>ATP</name>
        <dbReference type="ChEBI" id="CHEBI:30616"/>
    </ligand>
</feature>
<sequence>MPEVVSSLLVGRYQLDEMIGRGGMGEVWRGRDLQAGRPVAVKMLVSQAAEVGGRERFAREVHAVARIVHPNVVTVLDVGEQAGQPFLVMELLTGRSLAAELAERGRYAVAEACDLMSQAAAGLEAAHRVGVVHRDVKPANLHRTAQGVLKVVDFGVAHVSSEAARLTMVGTVVGTAAYLAPEQIAGRGGEPASDLYALGCVLYELLCGQPPFVGPVPQLMYQHIQQPPVPPSRHRADIPPELEGLIMALLAKEPGARPASAGVVRQVLDAVVRSAATGGGRRPGLSMPPAPPARGGDTALLDAPPVGLPPTPPSLTLPAPAPPSRGRRPLVQVVVAVAAVVAVASVAVALSTGSGESPPSAAPSVAASEQATTTPPATSESATSEPATAPSTPPPSPEGWLADLDRAVLAQQAQGGIDPDLVHSIREKIQKALSEDKGKGNRAPKQIRDLRRDLTDAQRKGKIAAGGPLSTFLNASGLSGDGGDDEDE</sequence>
<dbReference type="AlphaFoldDB" id="A0A8J3XWJ7"/>
<evidence type="ECO:0000256" key="4">
    <source>
        <dbReference type="ARBA" id="ARBA00022741"/>
    </source>
</evidence>
<feature type="domain" description="Protein kinase" evidence="9">
    <location>
        <begin position="13"/>
        <end position="272"/>
    </location>
</feature>
<feature type="region of interest" description="Disordered" evidence="8">
    <location>
        <begin position="432"/>
        <end position="488"/>
    </location>
</feature>
<evidence type="ECO:0000256" key="3">
    <source>
        <dbReference type="ARBA" id="ARBA00022679"/>
    </source>
</evidence>
<dbReference type="PROSITE" id="PS50011">
    <property type="entry name" value="PROTEIN_KINASE_DOM"/>
    <property type="match status" value="1"/>
</dbReference>
<evidence type="ECO:0000313" key="11">
    <source>
        <dbReference type="Proteomes" id="UP000605992"/>
    </source>
</evidence>
<reference evidence="10" key="1">
    <citation type="submission" date="2021-01" db="EMBL/GenBank/DDBJ databases">
        <title>Whole genome shotgun sequence of Planotetraspora thailandica NBRC 104271.</title>
        <authorList>
            <person name="Komaki H."/>
            <person name="Tamura T."/>
        </authorList>
    </citation>
    <scope>NUCLEOTIDE SEQUENCE</scope>
    <source>
        <strain evidence="10">NBRC 104271</strain>
    </source>
</reference>
<organism evidence="10 11">
    <name type="scientific">Planotetraspora thailandica</name>
    <dbReference type="NCBI Taxonomy" id="487172"/>
    <lineage>
        <taxon>Bacteria</taxon>
        <taxon>Bacillati</taxon>
        <taxon>Actinomycetota</taxon>
        <taxon>Actinomycetes</taxon>
        <taxon>Streptosporangiales</taxon>
        <taxon>Streptosporangiaceae</taxon>
        <taxon>Planotetraspora</taxon>
    </lineage>
</organism>
<keyword evidence="11" id="KW-1185">Reference proteome</keyword>
<dbReference type="GO" id="GO:0004674">
    <property type="term" value="F:protein serine/threonine kinase activity"/>
    <property type="evidence" value="ECO:0007669"/>
    <property type="project" value="UniProtKB-KW"/>
</dbReference>
<dbReference type="InterPro" id="IPR017441">
    <property type="entry name" value="Protein_kinase_ATP_BS"/>
</dbReference>
<dbReference type="GO" id="GO:0005524">
    <property type="term" value="F:ATP binding"/>
    <property type="evidence" value="ECO:0007669"/>
    <property type="project" value="UniProtKB-UniRule"/>
</dbReference>
<name>A0A8J3XWJ7_9ACTN</name>
<dbReference type="PANTHER" id="PTHR43289:SF34">
    <property type="entry name" value="SERINE_THREONINE-PROTEIN KINASE YBDM-RELATED"/>
    <property type="match status" value="1"/>
</dbReference>
<dbReference type="SUPFAM" id="SSF56112">
    <property type="entry name" value="Protein kinase-like (PK-like)"/>
    <property type="match status" value="1"/>
</dbReference>
<dbReference type="Gene3D" id="1.10.510.10">
    <property type="entry name" value="Transferase(Phosphotransferase) domain 1"/>
    <property type="match status" value="1"/>
</dbReference>
<feature type="region of interest" description="Disordered" evidence="8">
    <location>
        <begin position="275"/>
        <end position="326"/>
    </location>
</feature>
<proteinExistence type="predicted"/>
<comment type="caution">
    <text evidence="10">The sequence shown here is derived from an EMBL/GenBank/DDBJ whole genome shotgun (WGS) entry which is preliminary data.</text>
</comment>
<dbReference type="CDD" id="cd14014">
    <property type="entry name" value="STKc_PknB_like"/>
    <property type="match status" value="1"/>
</dbReference>
<dbReference type="EMBL" id="BOOR01000026">
    <property type="protein sequence ID" value="GII55459.1"/>
    <property type="molecule type" value="Genomic_DNA"/>
</dbReference>
<dbReference type="RefSeq" id="WP_203945660.1">
    <property type="nucleotide sequence ID" value="NZ_BOOR01000026.1"/>
</dbReference>
<evidence type="ECO:0000256" key="2">
    <source>
        <dbReference type="ARBA" id="ARBA00022527"/>
    </source>
</evidence>
<feature type="region of interest" description="Disordered" evidence="8">
    <location>
        <begin position="351"/>
        <end position="400"/>
    </location>
</feature>
<dbReference type="InterPro" id="IPR011009">
    <property type="entry name" value="Kinase-like_dom_sf"/>
</dbReference>
<keyword evidence="6 7" id="KW-0067">ATP-binding</keyword>
<feature type="compositionally biased region" description="Basic and acidic residues" evidence="8">
    <location>
        <begin position="446"/>
        <end position="459"/>
    </location>
</feature>
<dbReference type="SMART" id="SM00220">
    <property type="entry name" value="S_TKc"/>
    <property type="match status" value="1"/>
</dbReference>
<dbReference type="FunFam" id="1.10.510.10:FF:000021">
    <property type="entry name" value="Serine/threonine protein kinase"/>
    <property type="match status" value="1"/>
</dbReference>
<protein>
    <recommendedName>
        <fullName evidence="1">non-specific serine/threonine protein kinase</fullName>
        <ecNumber evidence="1">2.7.11.1</ecNumber>
    </recommendedName>
</protein>
<keyword evidence="2" id="KW-0723">Serine/threonine-protein kinase</keyword>
<accession>A0A8J3XWJ7</accession>
<evidence type="ECO:0000256" key="7">
    <source>
        <dbReference type="PROSITE-ProRule" id="PRU10141"/>
    </source>
</evidence>
<evidence type="ECO:0000313" key="10">
    <source>
        <dbReference type="EMBL" id="GII55459.1"/>
    </source>
</evidence>